<accession>A0A388TBZ6</accession>
<proteinExistence type="predicted"/>
<evidence type="ECO:0000256" key="9">
    <source>
        <dbReference type="ARBA" id="ARBA00022833"/>
    </source>
</evidence>
<keyword evidence="8" id="KW-0378">Hydrolase</keyword>
<dbReference type="InterPro" id="IPR011334">
    <property type="entry name" value="UDP-acyl_GlcNac_deAcase_C"/>
</dbReference>
<comment type="caution">
    <text evidence="13">The sequence shown here is derived from an EMBL/GenBank/DDBJ whole genome shotgun (WGS) entry which is preliminary data.</text>
</comment>
<keyword evidence="14" id="KW-1185">Reference proteome</keyword>
<evidence type="ECO:0000256" key="11">
    <source>
        <dbReference type="ARBA" id="ARBA00024535"/>
    </source>
</evidence>
<comment type="catalytic activity">
    <reaction evidence="11">
        <text>a UDP-3-O-[(3R)-3-hydroxyacyl]-N-acetyl-alpha-D-glucosamine + H2O = a UDP-3-O-[(3R)-3-hydroxyacyl]-alpha-D-glucosamine + acetate</text>
        <dbReference type="Rhea" id="RHEA:67816"/>
        <dbReference type="ChEBI" id="CHEBI:15377"/>
        <dbReference type="ChEBI" id="CHEBI:30089"/>
        <dbReference type="ChEBI" id="CHEBI:137740"/>
        <dbReference type="ChEBI" id="CHEBI:173225"/>
        <dbReference type="EC" id="3.5.1.108"/>
    </reaction>
</comment>
<dbReference type="NCBIfam" id="TIGR00325">
    <property type="entry name" value="lpxC"/>
    <property type="match status" value="1"/>
</dbReference>
<evidence type="ECO:0000256" key="12">
    <source>
        <dbReference type="NCBIfam" id="TIGR00325"/>
    </source>
</evidence>
<keyword evidence="7" id="KW-0479">Metal-binding</keyword>
<dbReference type="InterPro" id="IPR015870">
    <property type="entry name" value="UDP-acyl_N-AcGlcN_deAcase_N"/>
</dbReference>
<dbReference type="PANTHER" id="PTHR33694:SF1">
    <property type="entry name" value="UDP-3-O-ACYL-N-ACETYLGLUCOSAMINE DEACETYLASE 1, MITOCHONDRIAL-RELATED"/>
    <property type="match status" value="1"/>
</dbReference>
<dbReference type="GO" id="GO:0009245">
    <property type="term" value="P:lipid A biosynthetic process"/>
    <property type="evidence" value="ECO:0007669"/>
    <property type="project" value="UniProtKB-UniRule"/>
</dbReference>
<comment type="cofactor">
    <cofactor evidence="1">
        <name>Zn(2+)</name>
        <dbReference type="ChEBI" id="CHEBI:29105"/>
    </cofactor>
</comment>
<dbReference type="Gene3D" id="3.30.1700.10">
    <property type="entry name" value="lpxc deacetylase, domain 2"/>
    <property type="match status" value="1"/>
</dbReference>
<dbReference type="InterPro" id="IPR020568">
    <property type="entry name" value="Ribosomal_Su5_D2-typ_SF"/>
</dbReference>
<evidence type="ECO:0000256" key="2">
    <source>
        <dbReference type="ARBA" id="ARBA00002923"/>
    </source>
</evidence>
<evidence type="ECO:0000256" key="4">
    <source>
        <dbReference type="ARBA" id="ARBA00012745"/>
    </source>
</evidence>
<dbReference type="GO" id="GO:0103117">
    <property type="term" value="F:UDP-3-O-acyl-N-acetylglucosamine deacetylase activity"/>
    <property type="evidence" value="ECO:0007669"/>
    <property type="project" value="UniProtKB-UniRule"/>
</dbReference>
<dbReference type="AlphaFoldDB" id="A0A388TBZ6"/>
<evidence type="ECO:0000256" key="3">
    <source>
        <dbReference type="ARBA" id="ARBA00005002"/>
    </source>
</evidence>
<sequence length="269" mass="29467">MKQKTLAKQIVFNGYGIHTAKFAEVIISPLPADSGWVFRSSALTSKYIYTNVRGEERGTSVFFPDGSSVQTVEHLVSALAGLGVDNALIEIDGDEAPIKDGSAGFIVEQILAAGLQEQDKPKRLLKITEPKKLVADGKFILALPAENFKVNFLLDYANPQAQTDLGSFDAARDDYAQYIAPARTYGFQEEIEWLLAQDRAQGASLKNAVVISDRGFSTALRFPDELARHKILDFIGDIAAAGALPQAEFFVYKSGHVFNHRFVREVLAA</sequence>
<keyword evidence="9" id="KW-0862">Zinc</keyword>
<dbReference type="Proteomes" id="UP000269352">
    <property type="component" value="Unassembled WGS sequence"/>
</dbReference>
<evidence type="ECO:0000256" key="8">
    <source>
        <dbReference type="ARBA" id="ARBA00022801"/>
    </source>
</evidence>
<dbReference type="GO" id="GO:0046872">
    <property type="term" value="F:metal ion binding"/>
    <property type="evidence" value="ECO:0007669"/>
    <property type="project" value="UniProtKB-KW"/>
</dbReference>
<dbReference type="PANTHER" id="PTHR33694">
    <property type="entry name" value="UDP-3-O-ACYL-N-ACETYLGLUCOSAMINE DEACETYLASE 1, MITOCHONDRIAL-RELATED"/>
    <property type="match status" value="1"/>
</dbReference>
<evidence type="ECO:0000256" key="6">
    <source>
        <dbReference type="ARBA" id="ARBA00022556"/>
    </source>
</evidence>
<evidence type="ECO:0000313" key="13">
    <source>
        <dbReference type="EMBL" id="GBR74344.1"/>
    </source>
</evidence>
<evidence type="ECO:0000256" key="10">
    <source>
        <dbReference type="ARBA" id="ARBA00023098"/>
    </source>
</evidence>
<protein>
    <recommendedName>
        <fullName evidence="4 12">UDP-3-O-acyl-N-acetylglucosamine deacetylase</fullName>
        <ecNumber evidence="4 12">3.5.1.108</ecNumber>
    </recommendedName>
</protein>
<dbReference type="Pfam" id="PF03331">
    <property type="entry name" value="LpxC"/>
    <property type="match status" value="1"/>
</dbReference>
<dbReference type="UniPathway" id="UPA00359">
    <property type="reaction ID" value="UER00478"/>
</dbReference>
<dbReference type="EMBL" id="BGZN01000041">
    <property type="protein sequence ID" value="GBR74344.1"/>
    <property type="molecule type" value="Genomic_DNA"/>
</dbReference>
<name>A0A388TBZ6_TERA1</name>
<dbReference type="SUPFAM" id="SSF54211">
    <property type="entry name" value="Ribosomal protein S5 domain 2-like"/>
    <property type="match status" value="2"/>
</dbReference>
<evidence type="ECO:0000256" key="5">
    <source>
        <dbReference type="ARBA" id="ARBA00022516"/>
    </source>
</evidence>
<keyword evidence="5" id="KW-0444">Lipid biosynthesis</keyword>
<evidence type="ECO:0000256" key="7">
    <source>
        <dbReference type="ARBA" id="ARBA00022723"/>
    </source>
</evidence>
<comment type="function">
    <text evidence="2">Catalyzes the hydrolysis of UDP-3-O-myristoyl-N-acetylglucosamine to form UDP-3-O-myristoylglucosamine and acetate, the committed step in lipid A biosynthesis.</text>
</comment>
<dbReference type="EC" id="3.5.1.108" evidence="4 12"/>
<evidence type="ECO:0000313" key="14">
    <source>
        <dbReference type="Proteomes" id="UP000269352"/>
    </source>
</evidence>
<reference evidence="13 14" key="1">
    <citation type="journal article" date="2019" name="ISME J.">
        <title>Genome analyses of uncultured TG2/ZB3 bacteria in 'Margulisbacteria' specifically attached to ectosymbiotic spirochetes of protists in the termite gut.</title>
        <authorList>
            <person name="Utami Y.D."/>
            <person name="Kuwahara H."/>
            <person name="Igai K."/>
            <person name="Murakami T."/>
            <person name="Sugaya K."/>
            <person name="Morikawa T."/>
            <person name="Nagura Y."/>
            <person name="Yuki M."/>
            <person name="Deevong P."/>
            <person name="Inoue T."/>
            <person name="Kihara K."/>
            <person name="Lo N."/>
            <person name="Yamada A."/>
            <person name="Ohkuma M."/>
            <person name="Hongoh Y."/>
        </authorList>
    </citation>
    <scope>NUCLEOTIDE SEQUENCE [LARGE SCALE GENOMIC DNA]</scope>
    <source>
        <strain evidence="13">NkOx7-01</strain>
    </source>
</reference>
<evidence type="ECO:0000256" key="1">
    <source>
        <dbReference type="ARBA" id="ARBA00001947"/>
    </source>
</evidence>
<keyword evidence="6" id="KW-0441">Lipid A biosynthesis</keyword>
<comment type="pathway">
    <text evidence="3">Glycolipid biosynthesis; lipid IV(A) biosynthesis; lipid IV(A) from (3R)-3-hydroxytetradecanoyl-[acyl-carrier-protein] and UDP-N-acetyl-alpha-D-glucosamine: step 2/6.</text>
</comment>
<keyword evidence="10" id="KW-0443">Lipid metabolism</keyword>
<organism evidence="13 14">
    <name type="scientific">Termititenax aidoneus</name>
    <dbReference type="NCBI Taxonomy" id="2218524"/>
    <lineage>
        <taxon>Bacteria</taxon>
        <taxon>Bacillati</taxon>
        <taxon>Candidatus Margulisiibacteriota</taxon>
        <taxon>Candidatus Termititenacia</taxon>
        <taxon>Candidatus Termititenacales</taxon>
        <taxon>Candidatus Termititenacaceae</taxon>
        <taxon>Candidatus Termititenax</taxon>
    </lineage>
</organism>
<dbReference type="GO" id="GO:0016020">
    <property type="term" value="C:membrane"/>
    <property type="evidence" value="ECO:0007669"/>
    <property type="project" value="GOC"/>
</dbReference>
<gene>
    <name evidence="13" type="primary">lpxC</name>
    <name evidence="13" type="ORF">NO1_1538</name>
</gene>
<dbReference type="InterPro" id="IPR004463">
    <property type="entry name" value="UDP-acyl_GlcNac_deAcase"/>
</dbReference>
<dbReference type="Gene3D" id="3.30.230.20">
    <property type="entry name" value="lpxc deacetylase, domain 1"/>
    <property type="match status" value="1"/>
</dbReference>